<dbReference type="Proteomes" id="UP001196413">
    <property type="component" value="Unassembled WGS sequence"/>
</dbReference>
<evidence type="ECO:0000313" key="3">
    <source>
        <dbReference type="Proteomes" id="UP001196413"/>
    </source>
</evidence>
<sequence>SIEDGALFNFIRDTETNSSCPCVETQARLDLGRFMPHPRCSQTFRDITCTSVIGSKNCYMSHKTFMDHTPAMEILLTIWTLRQVAGAGVFNTIDNDKFIFKNLASITFSTYQKTVRTPEVRIQVRMERYPNRKIFGLLGRYISQAELVQPTNATVITGIAMEATGTDRVHIVVRKDTRRFRYRTDIIVGNILRYFDTIRLQRFKGVLVYVNNVERWSTRNLCRS</sequence>
<gene>
    <name evidence="2" type="ORF">KIN20_035302</name>
</gene>
<comment type="caution">
    <text evidence="2">The sequence shown here is derived from an EMBL/GenBank/DDBJ whole genome shotgun (WGS) entry which is preliminary data.</text>
</comment>
<evidence type="ECO:0000313" key="2">
    <source>
        <dbReference type="EMBL" id="KAJ1372984.1"/>
    </source>
</evidence>
<dbReference type="AlphaFoldDB" id="A0AAD5RB80"/>
<dbReference type="Pfam" id="PF03782">
    <property type="entry name" value="AMOP"/>
    <property type="match status" value="1"/>
</dbReference>
<reference evidence="2" key="1">
    <citation type="submission" date="2021-06" db="EMBL/GenBank/DDBJ databases">
        <title>Parelaphostrongylus tenuis whole genome reference sequence.</title>
        <authorList>
            <person name="Garwood T.J."/>
            <person name="Larsen P.A."/>
            <person name="Fountain-Jones N.M."/>
            <person name="Garbe J.R."/>
            <person name="Macchietto M.G."/>
            <person name="Kania S.A."/>
            <person name="Gerhold R.W."/>
            <person name="Richards J.E."/>
            <person name="Wolf T.M."/>
        </authorList>
    </citation>
    <scope>NUCLEOTIDE SEQUENCE</scope>
    <source>
        <strain evidence="2">MNPRO001-30</strain>
        <tissue evidence="2">Meninges</tissue>
    </source>
</reference>
<name>A0AAD5RB80_PARTN</name>
<evidence type="ECO:0000259" key="1">
    <source>
        <dbReference type="SMART" id="SM00723"/>
    </source>
</evidence>
<dbReference type="SMART" id="SM00723">
    <property type="entry name" value="AMOP"/>
    <property type="match status" value="1"/>
</dbReference>
<dbReference type="Pfam" id="PF24678">
    <property type="entry name" value="DUF7658"/>
    <property type="match status" value="1"/>
</dbReference>
<organism evidence="2 3">
    <name type="scientific">Parelaphostrongylus tenuis</name>
    <name type="common">Meningeal worm</name>
    <dbReference type="NCBI Taxonomy" id="148309"/>
    <lineage>
        <taxon>Eukaryota</taxon>
        <taxon>Metazoa</taxon>
        <taxon>Ecdysozoa</taxon>
        <taxon>Nematoda</taxon>
        <taxon>Chromadorea</taxon>
        <taxon>Rhabditida</taxon>
        <taxon>Rhabditina</taxon>
        <taxon>Rhabditomorpha</taxon>
        <taxon>Strongyloidea</taxon>
        <taxon>Metastrongylidae</taxon>
        <taxon>Parelaphostrongylus</taxon>
    </lineage>
</organism>
<keyword evidence="3" id="KW-1185">Reference proteome</keyword>
<feature type="domain" description="AMOP" evidence="1">
    <location>
        <begin position="3"/>
        <end position="102"/>
    </location>
</feature>
<dbReference type="InterPro" id="IPR005533">
    <property type="entry name" value="AMOP_dom"/>
</dbReference>
<accession>A0AAD5RB80</accession>
<protein>
    <recommendedName>
        <fullName evidence="1">AMOP domain-containing protein</fullName>
    </recommendedName>
</protein>
<dbReference type="InterPro" id="IPR056075">
    <property type="entry name" value="DUF7658"/>
</dbReference>
<feature type="non-terminal residue" evidence="2">
    <location>
        <position position="224"/>
    </location>
</feature>
<dbReference type="EMBL" id="JAHQIW010007210">
    <property type="protein sequence ID" value="KAJ1372984.1"/>
    <property type="molecule type" value="Genomic_DNA"/>
</dbReference>
<proteinExistence type="predicted"/>